<evidence type="ECO:0000313" key="2">
    <source>
        <dbReference type="EMBL" id="QKV18828.1"/>
    </source>
</evidence>
<keyword evidence="3" id="KW-1185">Reference proteome</keyword>
<dbReference type="Proteomes" id="UP000509367">
    <property type="component" value="Chromosome"/>
</dbReference>
<reference evidence="2 3" key="1">
    <citation type="submission" date="2020-06" db="EMBL/GenBank/DDBJ databases">
        <title>Oricola thermophila sp. nov. isolated from a tidal sediments.</title>
        <authorList>
            <person name="Kwon K.K."/>
            <person name="Yang S.-H."/>
            <person name="Park M.-J."/>
        </authorList>
    </citation>
    <scope>NUCLEOTIDE SEQUENCE [LARGE SCALE GENOMIC DNA]</scope>
    <source>
        <strain evidence="2 3">MEBiC13590</strain>
    </source>
</reference>
<dbReference type="SUPFAM" id="SSF53474">
    <property type="entry name" value="alpha/beta-Hydrolases"/>
    <property type="match status" value="1"/>
</dbReference>
<dbReference type="Pfam" id="PF12146">
    <property type="entry name" value="Hydrolase_4"/>
    <property type="match status" value="1"/>
</dbReference>
<dbReference type="GO" id="GO:0016787">
    <property type="term" value="F:hydrolase activity"/>
    <property type="evidence" value="ECO:0007669"/>
    <property type="project" value="UniProtKB-KW"/>
</dbReference>
<dbReference type="InterPro" id="IPR022742">
    <property type="entry name" value="Hydrolase_4"/>
</dbReference>
<dbReference type="KEGG" id="orm:HTY61_10385"/>
<accession>A0A6N1VDN5</accession>
<evidence type="ECO:0000259" key="1">
    <source>
        <dbReference type="Pfam" id="PF12146"/>
    </source>
</evidence>
<organism evidence="2 3">
    <name type="scientific">Oricola thermophila</name>
    <dbReference type="NCBI Taxonomy" id="2742145"/>
    <lineage>
        <taxon>Bacteria</taxon>
        <taxon>Pseudomonadati</taxon>
        <taxon>Pseudomonadota</taxon>
        <taxon>Alphaproteobacteria</taxon>
        <taxon>Hyphomicrobiales</taxon>
        <taxon>Ahrensiaceae</taxon>
        <taxon>Oricola</taxon>
    </lineage>
</organism>
<dbReference type="InterPro" id="IPR029058">
    <property type="entry name" value="AB_hydrolase_fold"/>
</dbReference>
<keyword evidence="2" id="KW-0378">Hydrolase</keyword>
<feature type="domain" description="Serine aminopeptidase S33" evidence="1">
    <location>
        <begin position="27"/>
        <end position="291"/>
    </location>
</feature>
<dbReference type="Gene3D" id="3.40.50.1820">
    <property type="entry name" value="alpha/beta hydrolase"/>
    <property type="match status" value="1"/>
</dbReference>
<sequence length="314" mass="33976">MEFSQRQLHVSATGAELCLRHEPAVGEARGAVHILHGLAEHGERYASFARTLSEAGFHVYAHDHRGHGYTVAPGAPAGVFDTGGHGVEVVLNDVASVQDKIAAEHPDLPLVLFGHSMGGIIAMTYCLRFPDRLSAAAIWNANLTTEPLFHAGKLVIAWERFRLGSDVPSVLMPKLTFGAWAKAVKNRRTEFDWLSRDPAIVDAYIADPLCGWPASVGMWADLFRLVSAGTDVASASDAARRLPYNLVGGGADPSTAFGKNVKAQAERMRKAGFSDVTLEIHPDFRHETLNEMGREVAVEALLGWLRAKLPARAA</sequence>
<gene>
    <name evidence="2" type="ORF">HTY61_10385</name>
</gene>
<dbReference type="InterPro" id="IPR051044">
    <property type="entry name" value="MAG_DAG_Lipase"/>
</dbReference>
<evidence type="ECO:0000313" key="3">
    <source>
        <dbReference type="Proteomes" id="UP000509367"/>
    </source>
</evidence>
<dbReference type="EMBL" id="CP054836">
    <property type="protein sequence ID" value="QKV18828.1"/>
    <property type="molecule type" value="Genomic_DNA"/>
</dbReference>
<dbReference type="AlphaFoldDB" id="A0A6N1VDN5"/>
<protein>
    <submittedName>
        <fullName evidence="2">Alpha/beta hydrolase</fullName>
    </submittedName>
</protein>
<name>A0A6N1VDN5_9HYPH</name>
<dbReference type="PANTHER" id="PTHR11614">
    <property type="entry name" value="PHOSPHOLIPASE-RELATED"/>
    <property type="match status" value="1"/>
</dbReference>
<dbReference type="RefSeq" id="WP_175276721.1">
    <property type="nucleotide sequence ID" value="NZ_CP054836.1"/>
</dbReference>
<proteinExistence type="predicted"/>